<dbReference type="OrthoDB" id="3169476at2"/>
<dbReference type="Proteomes" id="UP000182412">
    <property type="component" value="Unassembled WGS sequence"/>
</dbReference>
<sequence length="561" mass="62194">MKASDLSRRNFLKGGALALAGAAVAPFMAGCGNGRKHEMDDEGNFKQEDPQPDFMKPPAPIADSQIVSTEKADVVIVGAGMSGLCAAISAAEEGGKVIVLEKTNTVNFRGYDYAAVNSRVQQQVGNHLDPVDVTREIMRFGAYKPNQKVVMQWVKHSGHVNDWLLDMALKKGCKVQHIWTYDEMVAEGATLPTRPSMTFVLEPTQEAIEKAPKGMIGGKPVIAMAYTLLSTAQDKGVDLRFKLPAVQLVREDDNKGRVTAVIAQDKEGKYHKFIGEKGIILCAGDYGHDKEMLHYYIPSADTVKINLYPSKANTGDGHKMGMWVGAAIDEGPHAPMYFDFGMVNAPGLADSVMRQPWLSLNNYGERFANEDVPYPFIANGVRQEPDYSKWNIWDSKWPTEAPAMHQTACKSLKSVYHDPKRLQKLIDDGVVKSANSLKELARQMNLPYEKVKVEVERYNEMARKGFDDDFYKRKECLTTIEKPPFYAAHISIALLVTLGGLKINENMQVLDKEKHVIPGLYAAGNNSGSFYANDYCMTIMGNSHGRAYTFGYLAGKQVMKE</sequence>
<dbReference type="AlphaFoldDB" id="A0A1H0NBZ2"/>
<organism evidence="6 7">
    <name type="scientific">Selenomonas ruminantium</name>
    <dbReference type="NCBI Taxonomy" id="971"/>
    <lineage>
        <taxon>Bacteria</taxon>
        <taxon>Bacillati</taxon>
        <taxon>Bacillota</taxon>
        <taxon>Negativicutes</taxon>
        <taxon>Selenomonadales</taxon>
        <taxon>Selenomonadaceae</taxon>
        <taxon>Selenomonas</taxon>
    </lineage>
</organism>
<dbReference type="PANTHER" id="PTHR43400">
    <property type="entry name" value="FUMARATE REDUCTASE"/>
    <property type="match status" value="1"/>
</dbReference>
<dbReference type="InterPro" id="IPR003953">
    <property type="entry name" value="FAD-dep_OxRdtase_2_FAD-bd"/>
</dbReference>
<gene>
    <name evidence="6" type="ORF">SAMN05216366_10329</name>
</gene>
<evidence type="ECO:0000256" key="2">
    <source>
        <dbReference type="ARBA" id="ARBA00022630"/>
    </source>
</evidence>
<dbReference type="InterPro" id="IPR006311">
    <property type="entry name" value="TAT_signal"/>
</dbReference>
<evidence type="ECO:0000256" key="4">
    <source>
        <dbReference type="ARBA" id="ARBA00023002"/>
    </source>
</evidence>
<evidence type="ECO:0000313" key="7">
    <source>
        <dbReference type="Proteomes" id="UP000182412"/>
    </source>
</evidence>
<dbReference type="EMBL" id="FNJQ01000003">
    <property type="protein sequence ID" value="SDO90232.1"/>
    <property type="molecule type" value="Genomic_DNA"/>
</dbReference>
<dbReference type="Pfam" id="PF00890">
    <property type="entry name" value="FAD_binding_2"/>
    <property type="match status" value="1"/>
</dbReference>
<keyword evidence="4" id="KW-0560">Oxidoreductase</keyword>
<reference evidence="6 7" key="1">
    <citation type="submission" date="2016-10" db="EMBL/GenBank/DDBJ databases">
        <authorList>
            <person name="de Groot N.N."/>
        </authorList>
    </citation>
    <scope>NUCLEOTIDE SEQUENCE [LARGE SCALE GENOMIC DNA]</scope>
    <source>
        <strain evidence="6 7">S137</strain>
    </source>
</reference>
<dbReference type="Gene3D" id="3.50.50.60">
    <property type="entry name" value="FAD/NAD(P)-binding domain"/>
    <property type="match status" value="1"/>
</dbReference>
<keyword evidence="3" id="KW-0274">FAD</keyword>
<dbReference type="RefSeq" id="WP_074571240.1">
    <property type="nucleotide sequence ID" value="NZ_FNJQ01000003.1"/>
</dbReference>
<dbReference type="PROSITE" id="PS51257">
    <property type="entry name" value="PROKAR_LIPOPROTEIN"/>
    <property type="match status" value="1"/>
</dbReference>
<dbReference type="InterPro" id="IPR019546">
    <property type="entry name" value="TAT_signal_bac_arc"/>
</dbReference>
<proteinExistence type="predicted"/>
<protein>
    <submittedName>
        <fullName evidence="6">Fumarate reductase flavoprotein subunit</fullName>
    </submittedName>
</protein>
<dbReference type="GO" id="GO:0008202">
    <property type="term" value="P:steroid metabolic process"/>
    <property type="evidence" value="ECO:0007669"/>
    <property type="project" value="UniProtKB-ARBA"/>
</dbReference>
<accession>A0A1H0NBZ2</accession>
<evidence type="ECO:0000256" key="1">
    <source>
        <dbReference type="ARBA" id="ARBA00001974"/>
    </source>
</evidence>
<dbReference type="InterPro" id="IPR027477">
    <property type="entry name" value="Succ_DH/fumarate_Rdtase_cat_sf"/>
</dbReference>
<evidence type="ECO:0000313" key="6">
    <source>
        <dbReference type="EMBL" id="SDO90232.1"/>
    </source>
</evidence>
<comment type="cofactor">
    <cofactor evidence="1">
        <name>FAD</name>
        <dbReference type="ChEBI" id="CHEBI:57692"/>
    </cofactor>
</comment>
<dbReference type="PRINTS" id="PR00411">
    <property type="entry name" value="PNDRDTASEI"/>
</dbReference>
<evidence type="ECO:0000259" key="5">
    <source>
        <dbReference type="Pfam" id="PF00890"/>
    </source>
</evidence>
<dbReference type="Gene3D" id="3.90.700.10">
    <property type="entry name" value="Succinate dehydrogenase/fumarate reductase flavoprotein, catalytic domain"/>
    <property type="match status" value="1"/>
</dbReference>
<dbReference type="SUPFAM" id="SSF56425">
    <property type="entry name" value="Succinate dehydrogenase/fumarate reductase flavoprotein, catalytic domain"/>
    <property type="match status" value="1"/>
</dbReference>
<evidence type="ECO:0000256" key="3">
    <source>
        <dbReference type="ARBA" id="ARBA00022827"/>
    </source>
</evidence>
<dbReference type="PANTHER" id="PTHR43400:SF10">
    <property type="entry name" value="3-OXOSTEROID 1-DEHYDROGENASE"/>
    <property type="match status" value="1"/>
</dbReference>
<dbReference type="NCBIfam" id="TIGR01409">
    <property type="entry name" value="TAT_signal_seq"/>
    <property type="match status" value="1"/>
</dbReference>
<keyword evidence="2" id="KW-0285">Flavoprotein</keyword>
<dbReference type="GO" id="GO:0033765">
    <property type="term" value="F:steroid dehydrogenase activity, acting on the CH-CH group of donors"/>
    <property type="evidence" value="ECO:0007669"/>
    <property type="project" value="UniProtKB-ARBA"/>
</dbReference>
<name>A0A1H0NBZ2_SELRU</name>
<feature type="domain" description="FAD-dependent oxidoreductase 2 FAD-binding" evidence="5">
    <location>
        <begin position="73"/>
        <end position="529"/>
    </location>
</feature>
<dbReference type="InterPro" id="IPR036188">
    <property type="entry name" value="FAD/NAD-bd_sf"/>
</dbReference>
<dbReference type="PROSITE" id="PS51318">
    <property type="entry name" value="TAT"/>
    <property type="match status" value="1"/>
</dbReference>
<dbReference type="InterPro" id="IPR050315">
    <property type="entry name" value="FAD-oxidoreductase_2"/>
</dbReference>
<dbReference type="SUPFAM" id="SSF51905">
    <property type="entry name" value="FAD/NAD(P)-binding domain"/>
    <property type="match status" value="1"/>
</dbReference>